<keyword evidence="2" id="KW-1185">Reference proteome</keyword>
<evidence type="ECO:0000313" key="1">
    <source>
        <dbReference type="EMBL" id="RGE88959.1"/>
    </source>
</evidence>
<protein>
    <recommendedName>
        <fullName evidence="3">Peptidase C39-like domain-containing protein</fullName>
    </recommendedName>
</protein>
<name>A0A3E3K526_9FIRM</name>
<comment type="caution">
    <text evidence="1">The sequence shown here is derived from an EMBL/GenBank/DDBJ whole genome shotgun (WGS) entry which is preliminary data.</text>
</comment>
<dbReference type="AlphaFoldDB" id="A0A3E3K526"/>
<evidence type="ECO:0008006" key="3">
    <source>
        <dbReference type="Google" id="ProtNLM"/>
    </source>
</evidence>
<dbReference type="OrthoDB" id="370604at2"/>
<dbReference type="EMBL" id="QVLX01000002">
    <property type="protein sequence ID" value="RGE88959.1"/>
    <property type="molecule type" value="Genomic_DNA"/>
</dbReference>
<proteinExistence type="predicted"/>
<sequence>MVELSYFEIDGAIGGNQDWFSNVVMHIGGCAAAAACDSCIYFAKHFGNTGWYPFDVEHLTQEDYVRFSQMMKPYIKPRVGGVKNPEWFVEGFYRYLKDHFYPGRPVLRMEVVRGEASQDQAWEALKSRIDQGLPVPFLLLRHHNREVFEDYIWHWFMVIGYEESKEDLLVQTATYGEKKTFSFAELWNTGFEERGGMVLYDLDFENPDF</sequence>
<accession>A0A3E3K526</accession>
<gene>
    <name evidence="1" type="ORF">DW016_05520</name>
</gene>
<reference evidence="1 2" key="1">
    <citation type="submission" date="2018-08" db="EMBL/GenBank/DDBJ databases">
        <title>A genome reference for cultivated species of the human gut microbiota.</title>
        <authorList>
            <person name="Zou Y."/>
            <person name="Xue W."/>
            <person name="Luo G."/>
        </authorList>
    </citation>
    <scope>NUCLEOTIDE SEQUENCE [LARGE SCALE GENOMIC DNA]</scope>
    <source>
        <strain evidence="1 2">AF37-2AT</strain>
    </source>
</reference>
<dbReference type="Proteomes" id="UP000261080">
    <property type="component" value="Unassembled WGS sequence"/>
</dbReference>
<evidence type="ECO:0000313" key="2">
    <source>
        <dbReference type="Proteomes" id="UP000261080"/>
    </source>
</evidence>
<organism evidence="1 2">
    <name type="scientific">Sellimonas intestinalis</name>
    <dbReference type="NCBI Taxonomy" id="1653434"/>
    <lineage>
        <taxon>Bacteria</taxon>
        <taxon>Bacillati</taxon>
        <taxon>Bacillota</taxon>
        <taxon>Clostridia</taxon>
        <taxon>Lachnospirales</taxon>
        <taxon>Lachnospiraceae</taxon>
        <taxon>Sellimonas</taxon>
    </lineage>
</organism>